<dbReference type="InterPro" id="IPR007224">
    <property type="entry name" value="TIF_Rrn11"/>
</dbReference>
<evidence type="ECO:0000256" key="1">
    <source>
        <dbReference type="SAM" id="MobiDB-lite"/>
    </source>
</evidence>
<keyword evidence="3" id="KW-1185">Reference proteome</keyword>
<dbReference type="GO" id="GO:0017025">
    <property type="term" value="F:TBP-class protein binding"/>
    <property type="evidence" value="ECO:0007669"/>
    <property type="project" value="EnsemblFungi"/>
</dbReference>
<feature type="compositionally biased region" description="Polar residues" evidence="1">
    <location>
        <begin position="37"/>
        <end position="49"/>
    </location>
</feature>
<dbReference type="OrthoDB" id="2159786at2759"/>
<dbReference type="EMBL" id="HE576759">
    <property type="protein sequence ID" value="CCC71400.1"/>
    <property type="molecule type" value="Genomic_DNA"/>
</dbReference>
<dbReference type="FunCoup" id="G0VIS3">
    <property type="interactions" value="94"/>
</dbReference>
<dbReference type="STRING" id="1064592.G0VIS3"/>
<evidence type="ECO:0000313" key="3">
    <source>
        <dbReference type="Proteomes" id="UP000001640"/>
    </source>
</evidence>
<dbReference type="OMA" id="EVWFIYA"/>
<evidence type="ECO:0008006" key="4">
    <source>
        <dbReference type="Google" id="ProtNLM"/>
    </source>
</evidence>
<dbReference type="KEGG" id="ncs:NCAS_0H00900"/>
<evidence type="ECO:0000313" key="2">
    <source>
        <dbReference type="EMBL" id="CCC71400.1"/>
    </source>
</evidence>
<dbReference type="GO" id="GO:0001181">
    <property type="term" value="F:RNA polymerase I general transcription initiation factor activity"/>
    <property type="evidence" value="ECO:0007669"/>
    <property type="project" value="InterPro"/>
</dbReference>
<dbReference type="HOGENOM" id="CLU_034126_0_0_1"/>
<dbReference type="InterPro" id="IPR053029">
    <property type="entry name" value="RNA_pol_I-specific_init_factor"/>
</dbReference>
<feature type="region of interest" description="Disordered" evidence="1">
    <location>
        <begin position="30"/>
        <end position="108"/>
    </location>
</feature>
<dbReference type="InParanoid" id="G0VIS3"/>
<accession>G0VIS3</accession>
<dbReference type="Proteomes" id="UP000001640">
    <property type="component" value="Chromosome 8"/>
</dbReference>
<dbReference type="PANTHER" id="PTHR28244:SF1">
    <property type="entry name" value="RNA POLYMERASE I-SPECIFIC TRANSCRIPTION INITIATION FACTOR RRN11"/>
    <property type="match status" value="1"/>
</dbReference>
<proteinExistence type="predicted"/>
<gene>
    <name evidence="2" type="primary">NCAS0H00900</name>
    <name evidence="2" type="ordered locus">NCAS_0H00900</name>
</gene>
<feature type="region of interest" description="Disordered" evidence="1">
    <location>
        <begin position="409"/>
        <end position="449"/>
    </location>
</feature>
<feature type="compositionally biased region" description="Basic and acidic residues" evidence="1">
    <location>
        <begin position="98"/>
        <end position="108"/>
    </location>
</feature>
<dbReference type="Pfam" id="PF04090">
    <property type="entry name" value="Rrn11"/>
    <property type="match status" value="1"/>
</dbReference>
<dbReference type="AlphaFoldDB" id="G0VIS3"/>
<reference key="2">
    <citation type="submission" date="2011-08" db="EMBL/GenBank/DDBJ databases">
        <title>Genome sequence of Naumovozyma castellii.</title>
        <authorList>
            <person name="Gordon J.L."/>
            <person name="Armisen D."/>
            <person name="Proux-Wera E."/>
            <person name="OhEigeartaigh S.S."/>
            <person name="Byrne K.P."/>
            <person name="Wolfe K.H."/>
        </authorList>
    </citation>
    <scope>NUCLEOTIDE SEQUENCE</scope>
    <source>
        <strain>Type strain:CBS 4309</strain>
    </source>
</reference>
<dbReference type="RefSeq" id="XP_003677749.1">
    <property type="nucleotide sequence ID" value="XM_003677701.1"/>
</dbReference>
<feature type="compositionally biased region" description="Basic and acidic residues" evidence="1">
    <location>
        <begin position="409"/>
        <end position="423"/>
    </location>
</feature>
<dbReference type="GeneID" id="96905079"/>
<name>G0VIS3_NAUCA</name>
<dbReference type="PANTHER" id="PTHR28244">
    <property type="entry name" value="RNA POLYMERASE I-SPECIFIC TRANSCRIPTION INITIATION FACTOR RRN11"/>
    <property type="match status" value="1"/>
</dbReference>
<dbReference type="GO" id="GO:0001164">
    <property type="term" value="F:RNA polymerase I core promoter sequence-specific DNA binding"/>
    <property type="evidence" value="ECO:0007669"/>
    <property type="project" value="EnsemblFungi"/>
</dbReference>
<feature type="compositionally biased region" description="Acidic residues" evidence="1">
    <location>
        <begin position="79"/>
        <end position="97"/>
    </location>
</feature>
<dbReference type="GO" id="GO:0070860">
    <property type="term" value="C:RNA polymerase I core factor complex"/>
    <property type="evidence" value="ECO:0007669"/>
    <property type="project" value="EnsemblFungi"/>
</dbReference>
<reference evidence="2 3" key="1">
    <citation type="journal article" date="2011" name="Proc. Natl. Acad. Sci. U.S.A.">
        <title>Evolutionary erosion of yeast sex chromosomes by mating-type switching accidents.</title>
        <authorList>
            <person name="Gordon J.L."/>
            <person name="Armisen D."/>
            <person name="Proux-Wera E."/>
            <person name="Oheigeartaigh S.S."/>
            <person name="Byrne K.P."/>
            <person name="Wolfe K.H."/>
        </authorList>
    </citation>
    <scope>NUCLEOTIDE SEQUENCE [LARGE SCALE GENOMIC DNA]</scope>
    <source>
        <strain evidence="3">ATCC 76901 / BCRC 22586 / CBS 4309 / NBRC 1992 / NRRL Y-12630</strain>
    </source>
</reference>
<protein>
    <recommendedName>
        <fullName evidence="4">RNA polymerase I-specific transcription initiation factor RRN11</fullName>
    </recommendedName>
</protein>
<dbReference type="eggNOG" id="ENOG502R1IK">
    <property type="taxonomic scope" value="Eukaryota"/>
</dbReference>
<dbReference type="GO" id="GO:0042790">
    <property type="term" value="P:nucleolar large rRNA transcription by RNA polymerase I"/>
    <property type="evidence" value="ECO:0007669"/>
    <property type="project" value="EnsemblFungi"/>
</dbReference>
<sequence>MFDLPTQISNKRIANERKIRYTYINQLSRKYNRQDAESSSLPTPENSASESHESTGEDEEVRRRRLKRRWKNVIGEAVSDTDEDEDGEEEREDEGPENQERRFFKTHEKPQESYEIWSTDNNKRMPLQKKFISFSKLNKIEKSTKRRMQGSLLHSSKFNNICFESISQGQELVTPLHTPESFTLKHIENLTNLLHINVMKGKWEVAYKIFALMVRIPKVDIRSIWGIGVKILSQRAATTTLDFLVWMNSVYSSRINYIQGMTHRVDPVFRSGSKTHSSKFTITWLWKSLIYCTDTDNDEDIDSDYGGFGRDKLQILIEKVSELVLIPPFMEDAEVWFIYALCHMVKADQLSLNFNLNQSNGSARDIARNEVIQNIQLVKTFLQTAMSKGHFEYPERFITRQLNTFEERLYSKDETNSKDKDNNESDNGSSMDNGNIQLVPETNPIPPAEDEYVFSDFSFTNAAHDLDTQALEPMIHEEDLMEEDPFSQIQSDSSE</sequence>
<organism evidence="2 3">
    <name type="scientific">Naumovozyma castellii</name>
    <name type="common">Yeast</name>
    <name type="synonym">Saccharomyces castellii</name>
    <dbReference type="NCBI Taxonomy" id="27288"/>
    <lineage>
        <taxon>Eukaryota</taxon>
        <taxon>Fungi</taxon>
        <taxon>Dikarya</taxon>
        <taxon>Ascomycota</taxon>
        <taxon>Saccharomycotina</taxon>
        <taxon>Saccharomycetes</taxon>
        <taxon>Saccharomycetales</taxon>
        <taxon>Saccharomycetaceae</taxon>
        <taxon>Naumovozyma</taxon>
    </lineage>
</organism>